<keyword evidence="13" id="KW-1185">Reference proteome</keyword>
<keyword evidence="12" id="KW-0282">Flagellum</keyword>
<dbReference type="EMBL" id="JACERN010000026">
    <property type="protein sequence ID" value="MBA4708710.1"/>
    <property type="molecule type" value="Genomic_DNA"/>
</dbReference>
<organism evidence="12 13">
    <name type="scientific">Aquitalea aquatica</name>
    <dbReference type="NCBI Taxonomy" id="3044273"/>
    <lineage>
        <taxon>Bacteria</taxon>
        <taxon>Pseudomonadati</taxon>
        <taxon>Pseudomonadota</taxon>
        <taxon>Betaproteobacteria</taxon>
        <taxon>Neisseriales</taxon>
        <taxon>Chromobacteriaceae</taxon>
        <taxon>Aquitalea</taxon>
    </lineage>
</organism>
<dbReference type="FunFam" id="2.10.70.40:FF:000001">
    <property type="entry name" value="Flagellar assembly peptidoglycan hydrolase FlgJ"/>
    <property type="match status" value="1"/>
</dbReference>
<accession>A0A838XZT4</accession>
<dbReference type="GO" id="GO:0071973">
    <property type="term" value="P:bacterial-type flagellum-dependent cell motility"/>
    <property type="evidence" value="ECO:0007669"/>
    <property type="project" value="TreeGrafter"/>
</dbReference>
<dbReference type="PANTHER" id="PTHR33308:SF9">
    <property type="entry name" value="PEPTIDOGLYCAN HYDROLASE FLGJ"/>
    <property type="match status" value="1"/>
</dbReference>
<dbReference type="InterPro" id="IPR013377">
    <property type="entry name" value="FlgJ"/>
</dbReference>
<dbReference type="Gene3D" id="1.10.530.10">
    <property type="match status" value="1"/>
</dbReference>
<name>A0A838XZT4_9NEIS</name>
<dbReference type="NCBIfam" id="TIGR02541">
    <property type="entry name" value="flagell_FlgJ"/>
    <property type="match status" value="1"/>
</dbReference>
<evidence type="ECO:0000256" key="1">
    <source>
        <dbReference type="ARBA" id="ARBA00002954"/>
    </source>
</evidence>
<comment type="similarity">
    <text evidence="3">In the N-terminal section; belongs to the FlgJ family.</text>
</comment>
<keyword evidence="12" id="KW-0969">Cilium</keyword>
<keyword evidence="8" id="KW-0326">Glycosidase</keyword>
<dbReference type="Pfam" id="PF10135">
    <property type="entry name" value="Rod-binding"/>
    <property type="match status" value="1"/>
</dbReference>
<dbReference type="AlphaFoldDB" id="A0A838XZT4"/>
<dbReference type="InterPro" id="IPR019301">
    <property type="entry name" value="Flagellar_prot_FlgJ_N"/>
</dbReference>
<dbReference type="GO" id="GO:0016798">
    <property type="term" value="F:hydrolase activity, acting on glycosyl bonds"/>
    <property type="evidence" value="ECO:0007669"/>
    <property type="project" value="UniProtKB-KW"/>
</dbReference>
<dbReference type="GO" id="GO:0044780">
    <property type="term" value="P:bacterial-type flagellum assembly"/>
    <property type="evidence" value="ECO:0007669"/>
    <property type="project" value="InterPro"/>
</dbReference>
<comment type="similarity">
    <text evidence="4">In the C-terminal section; belongs to the glycosyl hydrolase 73 family.</text>
</comment>
<dbReference type="GO" id="GO:0071555">
    <property type="term" value="P:cell wall organization"/>
    <property type="evidence" value="ECO:0007669"/>
    <property type="project" value="UniProtKB-KW"/>
</dbReference>
<dbReference type="PRINTS" id="PR01002">
    <property type="entry name" value="FLGFLGJ"/>
</dbReference>
<feature type="domain" description="Mannosyl-glycoprotein endo-beta-N-acetylglucosamidase-like" evidence="11">
    <location>
        <begin position="170"/>
        <end position="321"/>
    </location>
</feature>
<evidence type="ECO:0000256" key="8">
    <source>
        <dbReference type="ARBA" id="ARBA00023295"/>
    </source>
</evidence>
<dbReference type="Gene3D" id="2.10.70.40">
    <property type="entry name" value="peptidoglycan hydrolase"/>
    <property type="match status" value="1"/>
</dbReference>
<sequence>MTTQFSSTYSASDALNQQLAVDPTQMSSLRSRMAKDPKGAAKEAASQFEALLMGTMLKTMRETKFDDEGDSAMDTYRGMLDQQMVQSLSHAGGMGIADLVYKQIAKQSGFDPGTDASKLRPSANSPVLPTRVMQSAGVKAYQAAQSEAASAGLLPNAAAATTVPSSSPVASGDGKSFIQGMLPHARNAASQLGVAPEFVVAHAALESGWGKRAIRNADGSNSHNLFGIKATGDWQGKSTSITTTEYVNGTAQKKVEKFRSYDSYADAFSDYASLLKGSPRYQAALNQGRNVQGFAQGLQNGGYATDPRYARKLVDVAASLAQQSVRS</sequence>
<evidence type="ECO:0000256" key="9">
    <source>
        <dbReference type="ARBA" id="ARBA00023316"/>
    </source>
</evidence>
<evidence type="ECO:0000256" key="2">
    <source>
        <dbReference type="ARBA" id="ARBA00004418"/>
    </source>
</evidence>
<dbReference type="InterPro" id="IPR002901">
    <property type="entry name" value="MGlyc_endo_b_GlcNAc-like_dom"/>
</dbReference>
<reference evidence="12 13" key="1">
    <citation type="submission" date="2020-07" db="EMBL/GenBank/DDBJ databases">
        <title>Draft genome sequence of violacein-producing bacteria and related species.</title>
        <authorList>
            <person name="Wilson H.S."/>
            <person name="De Leon M.E."/>
        </authorList>
    </citation>
    <scope>NUCLEOTIDE SEQUENCE [LARGE SCALE GENOMIC DNA]</scope>
    <source>
        <strain evidence="12 13">HSC-21Su07</strain>
    </source>
</reference>
<proteinExistence type="inferred from homology"/>
<dbReference type="PANTHER" id="PTHR33308">
    <property type="entry name" value="PEPTIDOGLYCAN HYDROLASE FLGJ"/>
    <property type="match status" value="1"/>
</dbReference>
<dbReference type="InterPro" id="IPR051056">
    <property type="entry name" value="Glycosyl_Hydrolase_73"/>
</dbReference>
<evidence type="ECO:0000259" key="11">
    <source>
        <dbReference type="SMART" id="SM00047"/>
    </source>
</evidence>
<dbReference type="Proteomes" id="UP000545606">
    <property type="component" value="Unassembled WGS sequence"/>
</dbReference>
<keyword evidence="9" id="KW-0961">Cell wall biogenesis/degradation</keyword>
<keyword evidence="12" id="KW-0966">Cell projection</keyword>
<evidence type="ECO:0000256" key="5">
    <source>
        <dbReference type="ARBA" id="ARBA00013433"/>
    </source>
</evidence>
<evidence type="ECO:0000313" key="13">
    <source>
        <dbReference type="Proteomes" id="UP000545606"/>
    </source>
</evidence>
<keyword evidence="7 12" id="KW-0378">Hydrolase</keyword>
<gene>
    <name evidence="12" type="primary">flgJ</name>
    <name evidence="12" type="ORF">H2Z84_09985</name>
</gene>
<dbReference type="GO" id="GO:0004040">
    <property type="term" value="F:amidase activity"/>
    <property type="evidence" value="ECO:0007669"/>
    <property type="project" value="InterPro"/>
</dbReference>
<evidence type="ECO:0000256" key="4">
    <source>
        <dbReference type="ARBA" id="ARBA00007974"/>
    </source>
</evidence>
<protein>
    <recommendedName>
        <fullName evidence="5">Peptidoglycan hydrolase FlgJ</fullName>
    </recommendedName>
    <alternativeName>
        <fullName evidence="10">Muramidase FlgJ</fullName>
    </alternativeName>
</protein>
<evidence type="ECO:0000256" key="3">
    <source>
        <dbReference type="ARBA" id="ARBA00006880"/>
    </source>
</evidence>
<evidence type="ECO:0000256" key="6">
    <source>
        <dbReference type="ARBA" id="ARBA00022764"/>
    </source>
</evidence>
<evidence type="ECO:0000256" key="7">
    <source>
        <dbReference type="ARBA" id="ARBA00022801"/>
    </source>
</evidence>
<keyword evidence="6" id="KW-0574">Periplasm</keyword>
<dbReference type="Pfam" id="PF01832">
    <property type="entry name" value="Glucosaminidase"/>
    <property type="match status" value="1"/>
</dbReference>
<comment type="subcellular location">
    <subcellularLocation>
        <location evidence="2">Periplasm</location>
    </subcellularLocation>
</comment>
<evidence type="ECO:0000313" key="12">
    <source>
        <dbReference type="EMBL" id="MBA4708710.1"/>
    </source>
</evidence>
<evidence type="ECO:0000256" key="10">
    <source>
        <dbReference type="ARBA" id="ARBA00030835"/>
    </source>
</evidence>
<comment type="caution">
    <text evidence="12">The sequence shown here is derived from an EMBL/GenBank/DDBJ whole genome shotgun (WGS) entry which is preliminary data.</text>
</comment>
<comment type="function">
    <text evidence="1">Flagellum-specific muramidase which hydrolyzes the peptidoglycan layer to assemble the rod structure in the periplasmic space.</text>
</comment>
<dbReference type="RefSeq" id="WP_181835868.1">
    <property type="nucleotide sequence ID" value="NZ_JACERN010000026.1"/>
</dbReference>
<dbReference type="GO" id="GO:0042597">
    <property type="term" value="C:periplasmic space"/>
    <property type="evidence" value="ECO:0007669"/>
    <property type="project" value="UniProtKB-SubCell"/>
</dbReference>
<dbReference type="SMART" id="SM00047">
    <property type="entry name" value="LYZ2"/>
    <property type="match status" value="1"/>
</dbReference>